<gene>
    <name evidence="3" type="ORF">D1614_23375</name>
</gene>
<dbReference type="RefSeq" id="WP_119440425.1">
    <property type="nucleotide sequence ID" value="NZ_QWGR01000029.1"/>
</dbReference>
<dbReference type="InterPro" id="IPR051158">
    <property type="entry name" value="Metallophosphoesterase_sf"/>
</dbReference>
<dbReference type="EMBL" id="QWGR01000029">
    <property type="protein sequence ID" value="RIJ45333.1"/>
    <property type="molecule type" value="Genomic_DNA"/>
</dbReference>
<evidence type="ECO:0000256" key="1">
    <source>
        <dbReference type="SAM" id="Phobius"/>
    </source>
</evidence>
<dbReference type="AlphaFoldDB" id="A0A399ST64"/>
<dbReference type="SUPFAM" id="SSF56300">
    <property type="entry name" value="Metallo-dependent phosphatases"/>
    <property type="match status" value="1"/>
</dbReference>
<dbReference type="Pfam" id="PF00149">
    <property type="entry name" value="Metallophos"/>
    <property type="match status" value="1"/>
</dbReference>
<protein>
    <submittedName>
        <fullName evidence="3">Metallophosphoesterase</fullName>
    </submittedName>
</protein>
<organism evidence="3 4">
    <name type="scientific">Maribellus luteus</name>
    <dbReference type="NCBI Taxonomy" id="2305463"/>
    <lineage>
        <taxon>Bacteria</taxon>
        <taxon>Pseudomonadati</taxon>
        <taxon>Bacteroidota</taxon>
        <taxon>Bacteroidia</taxon>
        <taxon>Marinilabiliales</taxon>
        <taxon>Prolixibacteraceae</taxon>
        <taxon>Maribellus</taxon>
    </lineage>
</organism>
<dbReference type="InterPro" id="IPR004843">
    <property type="entry name" value="Calcineurin-like_PHP"/>
</dbReference>
<dbReference type="CDD" id="cd07385">
    <property type="entry name" value="MPP_YkuE_C"/>
    <property type="match status" value="1"/>
</dbReference>
<name>A0A399ST64_9BACT</name>
<feature type="domain" description="Calcineurin-like phosphoesterase" evidence="2">
    <location>
        <begin position="143"/>
        <end position="308"/>
    </location>
</feature>
<evidence type="ECO:0000313" key="4">
    <source>
        <dbReference type="Proteomes" id="UP000265926"/>
    </source>
</evidence>
<keyword evidence="1" id="KW-0472">Membrane</keyword>
<evidence type="ECO:0000313" key="3">
    <source>
        <dbReference type="EMBL" id="RIJ45333.1"/>
    </source>
</evidence>
<feature type="transmembrane region" description="Helical" evidence="1">
    <location>
        <begin position="103"/>
        <end position="121"/>
    </location>
</feature>
<reference evidence="3 4" key="1">
    <citation type="submission" date="2018-08" db="EMBL/GenBank/DDBJ databases">
        <title>Pallidiluteibacterium maritimus gen. nov., sp. nov., isolated from coastal sediment.</title>
        <authorList>
            <person name="Zhou L.Y."/>
        </authorList>
    </citation>
    <scope>NUCLEOTIDE SEQUENCE [LARGE SCALE GENOMIC DNA]</scope>
    <source>
        <strain evidence="3 4">XSD2</strain>
    </source>
</reference>
<evidence type="ECO:0000259" key="2">
    <source>
        <dbReference type="Pfam" id="PF00149"/>
    </source>
</evidence>
<comment type="caution">
    <text evidence="3">The sequence shown here is derived from an EMBL/GenBank/DDBJ whole genome shotgun (WGS) entry which is preliminary data.</text>
</comment>
<keyword evidence="4" id="KW-1185">Reference proteome</keyword>
<dbReference type="Proteomes" id="UP000265926">
    <property type="component" value="Unassembled WGS sequence"/>
</dbReference>
<keyword evidence="1" id="KW-0812">Transmembrane</keyword>
<accession>A0A399ST64</accession>
<feature type="transmembrane region" description="Helical" evidence="1">
    <location>
        <begin position="7"/>
        <end position="24"/>
    </location>
</feature>
<proteinExistence type="predicted"/>
<dbReference type="PANTHER" id="PTHR31302:SF0">
    <property type="entry name" value="TRANSMEMBRANE PROTEIN WITH METALLOPHOSPHOESTERASE DOMAIN"/>
    <property type="match status" value="1"/>
</dbReference>
<dbReference type="Gene3D" id="3.60.21.10">
    <property type="match status" value="1"/>
</dbReference>
<feature type="transmembrane region" description="Helical" evidence="1">
    <location>
        <begin position="70"/>
        <end position="97"/>
    </location>
</feature>
<dbReference type="InterPro" id="IPR029052">
    <property type="entry name" value="Metallo-depent_PP-like"/>
</dbReference>
<keyword evidence="1" id="KW-1133">Transmembrane helix</keyword>
<dbReference type="PANTHER" id="PTHR31302">
    <property type="entry name" value="TRANSMEMBRANE PROTEIN WITH METALLOPHOSPHOESTERASE DOMAIN-RELATED"/>
    <property type="match status" value="1"/>
</dbReference>
<dbReference type="GO" id="GO:0016787">
    <property type="term" value="F:hydrolase activity"/>
    <property type="evidence" value="ECO:0007669"/>
    <property type="project" value="InterPro"/>
</dbReference>
<sequence>MKQFFPILFLVIFLGILISANIYLTRRFTFYFDLKSSRYLYLTFASVTVFMIAGIIAFSNAASGFANLAYSAASIFMGFMLYLLLAVLAVHLLSVFVQLQPRILGTASLALAVLVTTLGIWNAMYKRVTRVDIPVKGLKKEVKIMHLSDIHIGHFWGPKTLQKIVDKTNQEKPDVVFITGDLFDGKIRLNKASIEPLKKLSAPVYFVEGNHDGYSGAQEVKAKLREIGVSVLENEVTHFGELQIIGLNHMRADHPNGGNPERPTIQSTLSQLNIFDGPPTVLLHHSPDGVEYANRHGVDLYLAGHTHNGQLFPVNLLIPLFYKYNKGLFNYKGTHIYVSQGAGAFGPPMRVGTISEMPLLTLKPE</sequence>
<feature type="transmembrane region" description="Helical" evidence="1">
    <location>
        <begin position="39"/>
        <end position="58"/>
    </location>
</feature>
<dbReference type="OrthoDB" id="9780884at2"/>